<dbReference type="RefSeq" id="WP_345599951.1">
    <property type="nucleotide sequence ID" value="NZ_BAABLT010000001.1"/>
</dbReference>
<dbReference type="InterPro" id="IPR046373">
    <property type="entry name" value="Acyl-CoA_Oxase/DH_mid-dom_sf"/>
</dbReference>
<dbReference type="InterPro" id="IPR036250">
    <property type="entry name" value="AcylCo_DH-like_C"/>
</dbReference>
<keyword evidence="3" id="KW-0378">Hydrolase</keyword>
<accession>A0ABW3FN84</accession>
<dbReference type="Proteomes" id="UP001597018">
    <property type="component" value="Unassembled WGS sequence"/>
</dbReference>
<proteinExistence type="predicted"/>
<dbReference type="Pfam" id="PF08028">
    <property type="entry name" value="Acyl-CoA_dh_2"/>
    <property type="match status" value="1"/>
</dbReference>
<dbReference type="Gene3D" id="2.40.110.10">
    <property type="entry name" value="Butyryl-CoA Dehydrogenase, subunit A, domain 2"/>
    <property type="match status" value="1"/>
</dbReference>
<keyword evidence="1" id="KW-0560">Oxidoreductase</keyword>
<evidence type="ECO:0000313" key="3">
    <source>
        <dbReference type="EMBL" id="MFD0919570.1"/>
    </source>
</evidence>
<comment type="caution">
    <text evidence="3">The sequence shown here is derived from an EMBL/GenBank/DDBJ whole genome shotgun (WGS) entry which is preliminary data.</text>
</comment>
<dbReference type="InterPro" id="IPR009100">
    <property type="entry name" value="AcylCoA_DH/oxidase_NM_dom_sf"/>
</dbReference>
<dbReference type="SUPFAM" id="SSF47203">
    <property type="entry name" value="Acyl-CoA dehydrogenase C-terminal domain-like"/>
    <property type="match status" value="1"/>
</dbReference>
<dbReference type="GO" id="GO:0016787">
    <property type="term" value="F:hydrolase activity"/>
    <property type="evidence" value="ECO:0007669"/>
    <property type="project" value="UniProtKB-KW"/>
</dbReference>
<organism evidence="3 4">
    <name type="scientific">Saccharopolyspora rosea</name>
    <dbReference type="NCBI Taxonomy" id="524884"/>
    <lineage>
        <taxon>Bacteria</taxon>
        <taxon>Bacillati</taxon>
        <taxon>Actinomycetota</taxon>
        <taxon>Actinomycetes</taxon>
        <taxon>Pseudonocardiales</taxon>
        <taxon>Pseudonocardiaceae</taxon>
        <taxon>Saccharopolyspora</taxon>
    </lineage>
</organism>
<dbReference type="SUPFAM" id="SSF56645">
    <property type="entry name" value="Acyl-CoA dehydrogenase NM domain-like"/>
    <property type="match status" value="1"/>
</dbReference>
<keyword evidence="4" id="KW-1185">Reference proteome</keyword>
<dbReference type="Gene3D" id="1.20.140.10">
    <property type="entry name" value="Butyryl-CoA Dehydrogenase, subunit A, domain 3"/>
    <property type="match status" value="1"/>
</dbReference>
<feature type="domain" description="Acyl-CoA dehydrogenase C-terminal" evidence="2">
    <location>
        <begin position="245"/>
        <end position="363"/>
    </location>
</feature>
<reference evidence="4" key="1">
    <citation type="journal article" date="2019" name="Int. J. Syst. Evol. Microbiol.">
        <title>The Global Catalogue of Microorganisms (GCM) 10K type strain sequencing project: providing services to taxonomists for standard genome sequencing and annotation.</title>
        <authorList>
            <consortium name="The Broad Institute Genomics Platform"/>
            <consortium name="The Broad Institute Genome Sequencing Center for Infectious Disease"/>
            <person name="Wu L."/>
            <person name="Ma J."/>
        </authorList>
    </citation>
    <scope>NUCLEOTIDE SEQUENCE [LARGE SCALE GENOMIC DNA]</scope>
    <source>
        <strain evidence="4">CCUG 56401</strain>
    </source>
</reference>
<gene>
    <name evidence="3" type="ORF">ACFQ16_07430</name>
</gene>
<name>A0ABW3FN84_9PSEU</name>
<dbReference type="InterPro" id="IPR013107">
    <property type="entry name" value="Acyl-CoA_DH_C"/>
</dbReference>
<dbReference type="EMBL" id="JBHTIW010000003">
    <property type="protein sequence ID" value="MFD0919570.1"/>
    <property type="molecule type" value="Genomic_DNA"/>
</dbReference>
<evidence type="ECO:0000313" key="4">
    <source>
        <dbReference type="Proteomes" id="UP001597018"/>
    </source>
</evidence>
<evidence type="ECO:0000256" key="1">
    <source>
        <dbReference type="ARBA" id="ARBA00023002"/>
    </source>
</evidence>
<dbReference type="InterPro" id="IPR037069">
    <property type="entry name" value="AcylCoA_DH/ox_N_sf"/>
</dbReference>
<protein>
    <submittedName>
        <fullName evidence="3">Hydrolase</fullName>
    </submittedName>
</protein>
<dbReference type="PIRSF" id="PIRSF016578">
    <property type="entry name" value="HsaA"/>
    <property type="match status" value="1"/>
</dbReference>
<evidence type="ECO:0000259" key="2">
    <source>
        <dbReference type="Pfam" id="PF08028"/>
    </source>
</evidence>
<sequence>MTNPTRTGAAAVDVLETGELGEVSRAADIAGRSAADGEVQRRLASDVVAALVDAGFARHFVPTRWGGTAGGFGDLLEAVAVVGERCASAAWVASLSAGVSRMGGYLPEEGQAELWAAGPDTLVVGALMPAGTVRRTSGGWLVSGKWPYISAVDHSDWAFVCGVDEDGGPDDTRYFALPRSAYRVEETWRTVGMRGTGSNTLVADDVVVPEHRSFRRGDVLEGVGAQSADACHHVPLRMVNGMLFTAPLLGAVRGALAPGAPFVGKLAGSPAGSPPRIALGRASGEVDAAQLLLERIAATADTGAASPSTIARSGRDCALAVELLVDAIDRLFRAGGTSAQAEGSALQRAWRDVHAGASHRVLRFDTAADGYAQSLLAE</sequence>
<dbReference type="Gene3D" id="1.10.540.10">
    <property type="entry name" value="Acyl-CoA dehydrogenase/oxidase, N-terminal domain"/>
    <property type="match status" value="1"/>
</dbReference>